<organism evidence="3 4">
    <name type="scientific">Ancylobacter mangrovi</name>
    <dbReference type="NCBI Taxonomy" id="2972472"/>
    <lineage>
        <taxon>Bacteria</taxon>
        <taxon>Pseudomonadati</taxon>
        <taxon>Pseudomonadota</taxon>
        <taxon>Alphaproteobacteria</taxon>
        <taxon>Hyphomicrobiales</taxon>
        <taxon>Xanthobacteraceae</taxon>
        <taxon>Ancylobacter</taxon>
    </lineage>
</organism>
<sequence length="167" mass="18098">MTTQRVYQITSVAIFIPSVLLVRGALELHYYTPMGPGPGFFPFWLALILALLSVITFLEATFGEAARELARGKADFASDRAGLFRLVTLLLALAGAAFFLERVGYGATMFVMNAVVLWALGTRNPLTILVVAAIGSFGIEYVFSHWLNVPLPSEDLPGLCPSWLCGA</sequence>
<name>A0A9X2PCQ6_9HYPH</name>
<feature type="domain" description="DUF1468" evidence="2">
    <location>
        <begin position="19"/>
        <end position="152"/>
    </location>
</feature>
<comment type="caution">
    <text evidence="3">The sequence shown here is derived from an EMBL/GenBank/DDBJ whole genome shotgun (WGS) entry which is preliminary data.</text>
</comment>
<keyword evidence="1" id="KW-1133">Transmembrane helix</keyword>
<evidence type="ECO:0000256" key="1">
    <source>
        <dbReference type="SAM" id="Phobius"/>
    </source>
</evidence>
<keyword evidence="1" id="KW-0812">Transmembrane</keyword>
<keyword evidence="4" id="KW-1185">Reference proteome</keyword>
<reference evidence="3" key="1">
    <citation type="submission" date="2022-08" db="EMBL/GenBank/DDBJ databases">
        <authorList>
            <person name="Li F."/>
        </authorList>
    </citation>
    <scope>NUCLEOTIDE SEQUENCE</scope>
    <source>
        <strain evidence="3">MQZ15Z-1</strain>
    </source>
</reference>
<feature type="transmembrane region" description="Helical" evidence="1">
    <location>
        <begin position="105"/>
        <end position="121"/>
    </location>
</feature>
<feature type="transmembrane region" description="Helical" evidence="1">
    <location>
        <begin position="43"/>
        <end position="62"/>
    </location>
</feature>
<evidence type="ECO:0000313" key="3">
    <source>
        <dbReference type="EMBL" id="MCS0494491.1"/>
    </source>
</evidence>
<evidence type="ECO:0000259" key="2">
    <source>
        <dbReference type="Pfam" id="PF07331"/>
    </source>
</evidence>
<evidence type="ECO:0000313" key="4">
    <source>
        <dbReference type="Proteomes" id="UP001151088"/>
    </source>
</evidence>
<dbReference type="Pfam" id="PF07331">
    <property type="entry name" value="TctB"/>
    <property type="match status" value="1"/>
</dbReference>
<dbReference type="InterPro" id="IPR009936">
    <property type="entry name" value="DUF1468"/>
</dbReference>
<feature type="transmembrane region" description="Helical" evidence="1">
    <location>
        <begin position="12"/>
        <end position="31"/>
    </location>
</feature>
<dbReference type="Proteomes" id="UP001151088">
    <property type="component" value="Unassembled WGS sequence"/>
</dbReference>
<dbReference type="RefSeq" id="WP_258731447.1">
    <property type="nucleotide sequence ID" value="NZ_JANTHZ010000001.1"/>
</dbReference>
<gene>
    <name evidence="3" type="ORF">NVS89_05225</name>
</gene>
<feature type="transmembrane region" description="Helical" evidence="1">
    <location>
        <begin position="82"/>
        <end position="99"/>
    </location>
</feature>
<protein>
    <submittedName>
        <fullName evidence="3">Tripartite tricarboxylate transporter TctB family protein</fullName>
    </submittedName>
</protein>
<proteinExistence type="predicted"/>
<keyword evidence="1" id="KW-0472">Membrane</keyword>
<accession>A0A9X2PCQ6</accession>
<feature type="transmembrane region" description="Helical" evidence="1">
    <location>
        <begin position="128"/>
        <end position="147"/>
    </location>
</feature>
<dbReference type="AlphaFoldDB" id="A0A9X2PCQ6"/>
<dbReference type="EMBL" id="JANTHZ010000001">
    <property type="protein sequence ID" value="MCS0494491.1"/>
    <property type="molecule type" value="Genomic_DNA"/>
</dbReference>